<protein>
    <submittedName>
        <fullName evidence="1">Uncharacterized protein</fullName>
    </submittedName>
</protein>
<dbReference type="Proteomes" id="UP000238479">
    <property type="component" value="Chromosome 3"/>
</dbReference>
<sequence>MILMAISAYSSGTYAKVISIRSSSYVFQTHDMIILHFIIWKRQEILWTSLYLTCWPQWGFT</sequence>
<reference evidence="1 2" key="1">
    <citation type="journal article" date="2018" name="Nat. Genet.">
        <title>The Rosa genome provides new insights in the design of modern roses.</title>
        <authorList>
            <person name="Bendahmane M."/>
        </authorList>
    </citation>
    <scope>NUCLEOTIDE SEQUENCE [LARGE SCALE GENOMIC DNA]</scope>
    <source>
        <strain evidence="2">cv. Old Blush</strain>
    </source>
</reference>
<name>A0A2P6RFS2_ROSCH</name>
<gene>
    <name evidence="1" type="ORF">RchiOBHm_Chr3g0488361</name>
</gene>
<proteinExistence type="predicted"/>
<comment type="caution">
    <text evidence="1">The sequence shown here is derived from an EMBL/GenBank/DDBJ whole genome shotgun (WGS) entry which is preliminary data.</text>
</comment>
<dbReference type="AlphaFoldDB" id="A0A2P6RFS2"/>
<organism evidence="1 2">
    <name type="scientific">Rosa chinensis</name>
    <name type="common">China rose</name>
    <dbReference type="NCBI Taxonomy" id="74649"/>
    <lineage>
        <taxon>Eukaryota</taxon>
        <taxon>Viridiplantae</taxon>
        <taxon>Streptophyta</taxon>
        <taxon>Embryophyta</taxon>
        <taxon>Tracheophyta</taxon>
        <taxon>Spermatophyta</taxon>
        <taxon>Magnoliopsida</taxon>
        <taxon>eudicotyledons</taxon>
        <taxon>Gunneridae</taxon>
        <taxon>Pentapetalae</taxon>
        <taxon>rosids</taxon>
        <taxon>fabids</taxon>
        <taxon>Rosales</taxon>
        <taxon>Rosaceae</taxon>
        <taxon>Rosoideae</taxon>
        <taxon>Rosoideae incertae sedis</taxon>
        <taxon>Rosa</taxon>
    </lineage>
</organism>
<accession>A0A2P6RFS2</accession>
<evidence type="ECO:0000313" key="1">
    <source>
        <dbReference type="EMBL" id="PRQ45272.1"/>
    </source>
</evidence>
<evidence type="ECO:0000313" key="2">
    <source>
        <dbReference type="Proteomes" id="UP000238479"/>
    </source>
</evidence>
<dbReference type="Gramene" id="PRQ45272">
    <property type="protein sequence ID" value="PRQ45272"/>
    <property type="gene ID" value="RchiOBHm_Chr3g0488361"/>
</dbReference>
<keyword evidence="2" id="KW-1185">Reference proteome</keyword>
<dbReference type="EMBL" id="PDCK01000041">
    <property type="protein sequence ID" value="PRQ45272.1"/>
    <property type="molecule type" value="Genomic_DNA"/>
</dbReference>